<dbReference type="PANTHER" id="PTHR30041:SF4">
    <property type="entry name" value="ARSENATE REDUCTASE"/>
    <property type="match status" value="1"/>
</dbReference>
<evidence type="ECO:0000256" key="3">
    <source>
        <dbReference type="PROSITE-ProRule" id="PRU01282"/>
    </source>
</evidence>
<reference evidence="4 5" key="1">
    <citation type="submission" date="2019-09" db="EMBL/GenBank/DDBJ databases">
        <title>Complete Genome Sequence of Janibacter melonis M714 with both human health impact and industrial applications.</title>
        <authorList>
            <person name="Jin M."/>
            <person name="Zhao Q.R."/>
        </authorList>
    </citation>
    <scope>NUCLEOTIDE SEQUENCE [LARGE SCALE GENOMIC DNA]</scope>
    <source>
        <strain evidence="4 5">M714</strain>
    </source>
</reference>
<dbReference type="EC" id="1.20.4.1" evidence="4"/>
<dbReference type="InterPro" id="IPR006659">
    <property type="entry name" value="Arsenate_reductase"/>
</dbReference>
<name>A0A5P8FPK1_9MICO</name>
<dbReference type="GeneID" id="59162670"/>
<dbReference type="Pfam" id="PF03960">
    <property type="entry name" value="ArsC"/>
    <property type="match status" value="1"/>
</dbReference>
<proteinExistence type="inferred from homology"/>
<dbReference type="InterPro" id="IPR036249">
    <property type="entry name" value="Thioredoxin-like_sf"/>
</dbReference>
<evidence type="ECO:0000313" key="5">
    <source>
        <dbReference type="Proteomes" id="UP000271708"/>
    </source>
</evidence>
<dbReference type="Gene3D" id="3.40.30.10">
    <property type="entry name" value="Glutaredoxin"/>
    <property type="match status" value="1"/>
</dbReference>
<accession>A0A5P8FPK1</accession>
<dbReference type="OrthoDB" id="9790554at2"/>
<dbReference type="AlphaFoldDB" id="A0A5P8FPK1"/>
<dbReference type="SUPFAM" id="SSF52833">
    <property type="entry name" value="Thioredoxin-like"/>
    <property type="match status" value="1"/>
</dbReference>
<keyword evidence="2 4" id="KW-0560">Oxidoreductase</keyword>
<gene>
    <name evidence="4" type="primary">arsC</name>
    <name evidence="4" type="ORF">EEW87_015880</name>
</gene>
<evidence type="ECO:0000313" key="4">
    <source>
        <dbReference type="EMBL" id="QFQ31495.1"/>
    </source>
</evidence>
<evidence type="ECO:0000256" key="1">
    <source>
        <dbReference type="ARBA" id="ARBA00007198"/>
    </source>
</evidence>
<dbReference type="GO" id="GO:0008794">
    <property type="term" value="F:arsenate reductase (glutaredoxin) activity"/>
    <property type="evidence" value="ECO:0007669"/>
    <property type="project" value="UniProtKB-EC"/>
</dbReference>
<dbReference type="PANTHER" id="PTHR30041">
    <property type="entry name" value="ARSENATE REDUCTASE"/>
    <property type="match status" value="1"/>
</dbReference>
<dbReference type="EMBL" id="CP044548">
    <property type="protein sequence ID" value="QFQ31495.1"/>
    <property type="molecule type" value="Genomic_DNA"/>
</dbReference>
<dbReference type="NCBIfam" id="TIGR00014">
    <property type="entry name" value="arsC"/>
    <property type="match status" value="1"/>
</dbReference>
<protein>
    <submittedName>
        <fullName evidence="4">Arsenate reductase (Glutaredoxin)</fullName>
        <ecNumber evidence="4">1.20.4.1</ecNumber>
    </submittedName>
</protein>
<organism evidence="4 5">
    <name type="scientific">Janibacter melonis</name>
    <dbReference type="NCBI Taxonomy" id="262209"/>
    <lineage>
        <taxon>Bacteria</taxon>
        <taxon>Bacillati</taxon>
        <taxon>Actinomycetota</taxon>
        <taxon>Actinomycetes</taxon>
        <taxon>Micrococcales</taxon>
        <taxon>Intrasporangiaceae</taxon>
        <taxon>Janibacter</taxon>
    </lineage>
</organism>
<dbReference type="RefSeq" id="WP_123093163.1">
    <property type="nucleotide sequence ID" value="NZ_CP044548.2"/>
</dbReference>
<comment type="similarity">
    <text evidence="1 3">Belongs to the ArsC family.</text>
</comment>
<dbReference type="KEGG" id="jme:EEW87_015880"/>
<dbReference type="PROSITE" id="PS51353">
    <property type="entry name" value="ARSC"/>
    <property type="match status" value="1"/>
</dbReference>
<evidence type="ECO:0000256" key="2">
    <source>
        <dbReference type="ARBA" id="ARBA00023002"/>
    </source>
</evidence>
<sequence length="117" mass="12856">MAEITLLHNPRCSTSRHAVEVAEAAGADVEVVQYLKDPLDEAALRELAGKLEDPVTDLVRRDSHFKELGLGEDDVASEAQVVAVLVEHPRLLQRPVLVRGDRAIIGRPKDRVQSFLG</sequence>
<dbReference type="Proteomes" id="UP000271708">
    <property type="component" value="Chromosome"/>
</dbReference>
<dbReference type="InterPro" id="IPR006660">
    <property type="entry name" value="Arsenate_reductase-like"/>
</dbReference>